<keyword evidence="1" id="KW-0175">Coiled coil</keyword>
<dbReference type="EMBL" id="JXQV01000011">
    <property type="protein sequence ID" value="KIQ02309.1"/>
    <property type="molecule type" value="Genomic_DNA"/>
</dbReference>
<dbReference type="Proteomes" id="UP000035017">
    <property type="component" value="Unassembled WGS sequence"/>
</dbReference>
<comment type="caution">
    <text evidence="2">The sequence shown here is derived from an EMBL/GenBank/DDBJ whole genome shotgun (WGS) entry which is preliminary data.</text>
</comment>
<accession>A0A0D0KRD6</accession>
<dbReference type="AlphaFoldDB" id="A0A0D0KRD6"/>
<evidence type="ECO:0000313" key="2">
    <source>
        <dbReference type="EMBL" id="KIQ02309.1"/>
    </source>
</evidence>
<feature type="coiled-coil region" evidence="1">
    <location>
        <begin position="75"/>
        <end position="106"/>
    </location>
</feature>
<evidence type="ECO:0000256" key="1">
    <source>
        <dbReference type="SAM" id="Coils"/>
    </source>
</evidence>
<reference evidence="2 3" key="1">
    <citation type="submission" date="2014-12" db="EMBL/GenBank/DDBJ databases">
        <title>16Stimator: statistical estimation of ribosomal gene copy numbers from draft genome assemblies.</title>
        <authorList>
            <person name="Perisin M.A."/>
            <person name="Vetter M."/>
            <person name="Gilbert J.A."/>
            <person name="Bergelson J."/>
        </authorList>
    </citation>
    <scope>NUCLEOTIDE SEQUENCE [LARGE SCALE GENOMIC DNA]</scope>
    <source>
        <strain evidence="2 3">MEJ076</strain>
    </source>
</reference>
<evidence type="ECO:0000313" key="3">
    <source>
        <dbReference type="Proteomes" id="UP000035017"/>
    </source>
</evidence>
<protein>
    <submittedName>
        <fullName evidence="2">Uncharacterized protein</fullName>
    </submittedName>
</protein>
<name>A0A0D0KRD6_AGRTU</name>
<proteinExistence type="predicted"/>
<dbReference type="OrthoDB" id="8276977at2"/>
<gene>
    <name evidence="2" type="ORF">RU07_12835</name>
</gene>
<organism evidence="2 3">
    <name type="scientific">Agrobacterium tumefaciens</name>
    <dbReference type="NCBI Taxonomy" id="358"/>
    <lineage>
        <taxon>Bacteria</taxon>
        <taxon>Pseudomonadati</taxon>
        <taxon>Pseudomonadota</taxon>
        <taxon>Alphaproteobacteria</taxon>
        <taxon>Hyphomicrobiales</taxon>
        <taxon>Rhizobiaceae</taxon>
        <taxon>Rhizobium/Agrobacterium group</taxon>
        <taxon>Agrobacterium</taxon>
        <taxon>Agrobacterium tumefaciens complex</taxon>
    </lineage>
</organism>
<sequence length="218" mass="23863">MSGALAKYLKDFGEPAAAPTPAPSTSAFDFDAPVSDFQSDWAAEPEDVVDLDEEKRKAFAEGQEAAGQEQRKIHEEEIEALRASHADELEAMRNKYEDEIATHLATSVTTMKQAIAANVESACLRLFSAVMERDLALTAATGISAEITREIEGGFAGTIKITGPDRLLSRVRETLGDVDNQVDYDVSDDIDIKVQMDNSILMTRLSEFFQNTRGLADE</sequence>